<dbReference type="OrthoDB" id="6118231at2759"/>
<evidence type="ECO:0000313" key="1">
    <source>
        <dbReference type="EMBL" id="KAG8229334.1"/>
    </source>
</evidence>
<name>A0A8K0K884_LADFU</name>
<comment type="caution">
    <text evidence="1">The sequence shown here is derived from an EMBL/GenBank/DDBJ whole genome shotgun (WGS) entry which is preliminary data.</text>
</comment>
<feature type="non-terminal residue" evidence="1">
    <location>
        <position position="76"/>
    </location>
</feature>
<dbReference type="EMBL" id="KZ308426">
    <property type="protein sequence ID" value="KAG8229334.1"/>
    <property type="molecule type" value="Genomic_DNA"/>
</dbReference>
<gene>
    <name evidence="1" type="ORF">J437_LFUL007142</name>
</gene>
<sequence>MSVQHVRKWCNEIIEKVKRLLLEDRRVAICELALRVPEISASSIERILTEKLAYHKVCAQWVPRMLSHTPQAATHR</sequence>
<protein>
    <submittedName>
        <fullName evidence="1">Uncharacterized protein</fullName>
    </submittedName>
</protein>
<reference evidence="1" key="1">
    <citation type="submission" date="2013-04" db="EMBL/GenBank/DDBJ databases">
        <authorList>
            <person name="Qu J."/>
            <person name="Murali S.C."/>
            <person name="Bandaranaike D."/>
            <person name="Bellair M."/>
            <person name="Blankenburg K."/>
            <person name="Chao H."/>
            <person name="Dinh H."/>
            <person name="Doddapaneni H."/>
            <person name="Downs B."/>
            <person name="Dugan-Rocha S."/>
            <person name="Elkadiri S."/>
            <person name="Gnanaolivu R.D."/>
            <person name="Hernandez B."/>
            <person name="Javaid M."/>
            <person name="Jayaseelan J.C."/>
            <person name="Lee S."/>
            <person name="Li M."/>
            <person name="Ming W."/>
            <person name="Munidasa M."/>
            <person name="Muniz J."/>
            <person name="Nguyen L."/>
            <person name="Ongeri F."/>
            <person name="Osuji N."/>
            <person name="Pu L.-L."/>
            <person name="Puazo M."/>
            <person name="Qu C."/>
            <person name="Quiroz J."/>
            <person name="Raj R."/>
            <person name="Weissenberger G."/>
            <person name="Xin Y."/>
            <person name="Zou X."/>
            <person name="Han Y."/>
            <person name="Richards S."/>
            <person name="Worley K."/>
            <person name="Muzny D."/>
            <person name="Gibbs R."/>
        </authorList>
    </citation>
    <scope>NUCLEOTIDE SEQUENCE</scope>
    <source>
        <strain evidence="1">Sampled in the wild</strain>
    </source>
</reference>
<dbReference type="Proteomes" id="UP000792457">
    <property type="component" value="Unassembled WGS sequence"/>
</dbReference>
<keyword evidence="2" id="KW-1185">Reference proteome</keyword>
<organism evidence="1 2">
    <name type="scientific">Ladona fulva</name>
    <name type="common">Scarce chaser dragonfly</name>
    <name type="synonym">Libellula fulva</name>
    <dbReference type="NCBI Taxonomy" id="123851"/>
    <lineage>
        <taxon>Eukaryota</taxon>
        <taxon>Metazoa</taxon>
        <taxon>Ecdysozoa</taxon>
        <taxon>Arthropoda</taxon>
        <taxon>Hexapoda</taxon>
        <taxon>Insecta</taxon>
        <taxon>Pterygota</taxon>
        <taxon>Palaeoptera</taxon>
        <taxon>Odonata</taxon>
        <taxon>Epiprocta</taxon>
        <taxon>Anisoptera</taxon>
        <taxon>Libelluloidea</taxon>
        <taxon>Libellulidae</taxon>
        <taxon>Ladona</taxon>
    </lineage>
</organism>
<evidence type="ECO:0000313" key="2">
    <source>
        <dbReference type="Proteomes" id="UP000792457"/>
    </source>
</evidence>
<reference evidence="1" key="2">
    <citation type="submission" date="2017-10" db="EMBL/GenBank/DDBJ databases">
        <title>Ladona fulva Genome sequencing and assembly.</title>
        <authorList>
            <person name="Murali S."/>
            <person name="Richards S."/>
            <person name="Bandaranaike D."/>
            <person name="Bellair M."/>
            <person name="Blankenburg K."/>
            <person name="Chao H."/>
            <person name="Dinh H."/>
            <person name="Doddapaneni H."/>
            <person name="Dugan-Rocha S."/>
            <person name="Elkadiri S."/>
            <person name="Gnanaolivu R."/>
            <person name="Hernandez B."/>
            <person name="Skinner E."/>
            <person name="Javaid M."/>
            <person name="Lee S."/>
            <person name="Li M."/>
            <person name="Ming W."/>
            <person name="Munidasa M."/>
            <person name="Muniz J."/>
            <person name="Nguyen L."/>
            <person name="Hughes D."/>
            <person name="Osuji N."/>
            <person name="Pu L.-L."/>
            <person name="Puazo M."/>
            <person name="Qu C."/>
            <person name="Quiroz J."/>
            <person name="Raj R."/>
            <person name="Weissenberger G."/>
            <person name="Xin Y."/>
            <person name="Zou X."/>
            <person name="Han Y."/>
            <person name="Worley K."/>
            <person name="Muzny D."/>
            <person name="Gibbs R."/>
        </authorList>
    </citation>
    <scope>NUCLEOTIDE SEQUENCE</scope>
    <source>
        <strain evidence="1">Sampled in the wild</strain>
    </source>
</reference>
<dbReference type="AlphaFoldDB" id="A0A8K0K884"/>
<accession>A0A8K0K884</accession>
<proteinExistence type="predicted"/>